<dbReference type="AlphaFoldDB" id="A0A3L6L4I1"/>
<comment type="caution">
    <text evidence="1">The sequence shown here is derived from an EMBL/GenBank/DDBJ whole genome shotgun (WGS) entry which is preliminary data.</text>
</comment>
<dbReference type="EMBL" id="QSBY01000009">
    <property type="protein sequence ID" value="RHW70137.1"/>
    <property type="molecule type" value="Genomic_DNA"/>
</dbReference>
<proteinExistence type="predicted"/>
<dbReference type="Proteomes" id="UP000266743">
    <property type="component" value="Chromosome 9"/>
</dbReference>
<organism evidence="1 2">
    <name type="scientific">Trypanosoma brucei equiperdum</name>
    <dbReference type="NCBI Taxonomy" id="630700"/>
    <lineage>
        <taxon>Eukaryota</taxon>
        <taxon>Discoba</taxon>
        <taxon>Euglenozoa</taxon>
        <taxon>Kinetoplastea</taxon>
        <taxon>Metakinetoplastina</taxon>
        <taxon>Trypanosomatida</taxon>
        <taxon>Trypanosomatidae</taxon>
        <taxon>Trypanosoma</taxon>
    </lineage>
</organism>
<reference evidence="1 2" key="1">
    <citation type="submission" date="2018-09" db="EMBL/GenBank/DDBJ databases">
        <title>whole genome sequence of T. equiperdum IVM-t1 strain.</title>
        <authorList>
            <person name="Suganuma K."/>
        </authorList>
    </citation>
    <scope>NUCLEOTIDE SEQUENCE [LARGE SCALE GENOMIC DNA]</scope>
    <source>
        <strain evidence="1 2">IVM-t1</strain>
    </source>
</reference>
<gene>
    <name evidence="1" type="ORF">DPX39_090032200</name>
</gene>
<evidence type="ECO:0000313" key="1">
    <source>
        <dbReference type="EMBL" id="RHW70137.1"/>
    </source>
</evidence>
<accession>A0A3L6L4I1</accession>
<evidence type="ECO:0008006" key="3">
    <source>
        <dbReference type="Google" id="ProtNLM"/>
    </source>
</evidence>
<sequence length="552" mass="60803">MAVDRIGNEEGTTKRKGHGLLCLPAGVIKEVLSFLPATITVRVMTFVAPRFAYITRSDIHWMSVWNAYINECTSRYTQSGPLSHRKGRLEMLCANGKSYSGPIILLASVPKRALPNTRVTSRGSGKIALVEWRDDPNSEKEGEKCDCVVHLILPIRSLPSLSGSPVIASTERMAALRISRVEDREGNEVDHPNDGEHNSLGVGVCDTMLLRKALCFLHGNNSNMLFIRPMIDGLHAVRLLFFSSKQSSLDRREGTTEEQEATIVEFINAVAYALECCTSRKALAPAGTARLATLYLETGSESVFTIGNDAATVAENAIAVEAAETASGGSNDGIFFSLFDSQPSEKPEAGANGLRYSSVSTQVYLFLLQHVSFSDVHVHVLENERKCAVCSRVLSPTGRAVEFRFFYSLFLGGYPRFFAKMVFAEADLPRTRIQQVFERNCSRYVPTSATDYSSNEEDENEEETLPMLCNSFCGGYGRVEVDIKPTISRDGFERLREALGLSAAVLPMPMLWNVVMLATGVGGVVLREQQSCFASYYRTSFAAAFEQEFESS</sequence>
<name>A0A3L6L4I1_9TRYP</name>
<protein>
    <recommendedName>
        <fullName evidence="3">F-box domain-containing protein</fullName>
    </recommendedName>
</protein>
<evidence type="ECO:0000313" key="2">
    <source>
        <dbReference type="Proteomes" id="UP000266743"/>
    </source>
</evidence>